<accession>A0ABW5QI89</accession>
<organism evidence="1 2">
    <name type="scientific">Devosia albogilva</name>
    <dbReference type="NCBI Taxonomy" id="429726"/>
    <lineage>
        <taxon>Bacteria</taxon>
        <taxon>Pseudomonadati</taxon>
        <taxon>Pseudomonadota</taxon>
        <taxon>Alphaproteobacteria</taxon>
        <taxon>Hyphomicrobiales</taxon>
        <taxon>Devosiaceae</taxon>
        <taxon>Devosia</taxon>
    </lineage>
</organism>
<proteinExistence type="predicted"/>
<keyword evidence="2" id="KW-1185">Reference proteome</keyword>
<name>A0ABW5QI89_9HYPH</name>
<evidence type="ECO:0000313" key="1">
    <source>
        <dbReference type="EMBL" id="MFD2647355.1"/>
    </source>
</evidence>
<evidence type="ECO:0000313" key="2">
    <source>
        <dbReference type="Proteomes" id="UP001597521"/>
    </source>
</evidence>
<protein>
    <submittedName>
        <fullName evidence="1">DUF899 family protein</fullName>
    </submittedName>
</protein>
<dbReference type="InterPro" id="IPR010296">
    <property type="entry name" value="DUF899_thioredox"/>
</dbReference>
<gene>
    <name evidence="1" type="ORF">ACFSX5_06030</name>
</gene>
<sequence length="219" mass="24716">MLKKRLAARSDWHAARERLLEAEKALTRQRDTIARARLALPMREFPAGHSFDAGDRRSELADLFDGRSQLIVYHFLLPPGAGPEHPAWRTGVDGCAFVADHFDAANAHLRAHDVNLVCVAEAPYREFAALRQRMGWQVGCFGGATREFHGEVFSRLGTPMDHTPGLSVFARVGDRTYQTYTAEARGIDILIGTYNFLDMAPLGRNENSPMDWMRFHDEY</sequence>
<reference evidence="2" key="1">
    <citation type="journal article" date="2019" name="Int. J. Syst. Evol. Microbiol.">
        <title>The Global Catalogue of Microorganisms (GCM) 10K type strain sequencing project: providing services to taxonomists for standard genome sequencing and annotation.</title>
        <authorList>
            <consortium name="The Broad Institute Genomics Platform"/>
            <consortium name="The Broad Institute Genome Sequencing Center for Infectious Disease"/>
            <person name="Wu L."/>
            <person name="Ma J."/>
        </authorList>
    </citation>
    <scope>NUCLEOTIDE SEQUENCE [LARGE SCALE GENOMIC DNA]</scope>
    <source>
        <strain evidence="2">CCM 7427</strain>
    </source>
</reference>
<comment type="caution">
    <text evidence="1">The sequence shown here is derived from an EMBL/GenBank/DDBJ whole genome shotgun (WGS) entry which is preliminary data.</text>
</comment>
<dbReference type="Proteomes" id="UP001597521">
    <property type="component" value="Unassembled WGS sequence"/>
</dbReference>
<dbReference type="RefSeq" id="WP_386832385.1">
    <property type="nucleotide sequence ID" value="NZ_JBHUNP010000001.1"/>
</dbReference>
<dbReference type="Pfam" id="PF05988">
    <property type="entry name" value="DUF899"/>
    <property type="match status" value="1"/>
</dbReference>
<dbReference type="EMBL" id="JBHUNP010000001">
    <property type="protein sequence ID" value="MFD2647355.1"/>
    <property type="molecule type" value="Genomic_DNA"/>
</dbReference>